<evidence type="ECO:0000313" key="2">
    <source>
        <dbReference type="EMBL" id="WAC13562.1"/>
    </source>
</evidence>
<gene>
    <name evidence="2" type="ORF">ON006_06310</name>
</gene>
<dbReference type="EMBL" id="CP112998">
    <property type="protein sequence ID" value="WAC13562.1"/>
    <property type="molecule type" value="Genomic_DNA"/>
</dbReference>
<dbReference type="InterPro" id="IPR000906">
    <property type="entry name" value="ZU5_dom"/>
</dbReference>
<dbReference type="PROSITE" id="PS51257">
    <property type="entry name" value="PROKAR_LIPOPROTEIN"/>
    <property type="match status" value="1"/>
</dbReference>
<name>A0A9E8SQY1_9BACT</name>
<dbReference type="KEGG" id="dpf:ON006_06310"/>
<proteinExistence type="predicted"/>
<dbReference type="Proteomes" id="UP001164653">
    <property type="component" value="Chromosome"/>
</dbReference>
<feature type="domain" description="ZU5" evidence="1">
    <location>
        <begin position="52"/>
        <end position="178"/>
    </location>
</feature>
<evidence type="ECO:0000259" key="1">
    <source>
        <dbReference type="PROSITE" id="PS51145"/>
    </source>
</evidence>
<keyword evidence="3" id="KW-1185">Reference proteome</keyword>
<reference evidence="2" key="1">
    <citation type="submission" date="2022-11" db="EMBL/GenBank/DDBJ databases">
        <title>Dyadobacter pollutisoli sp. nov., isolated from plastic dumped soil.</title>
        <authorList>
            <person name="Kim J.M."/>
            <person name="Kim K.R."/>
            <person name="Lee J.K."/>
            <person name="Hao L."/>
            <person name="Jeon C.O."/>
        </authorList>
    </citation>
    <scope>NUCLEOTIDE SEQUENCE</scope>
    <source>
        <strain evidence="2">U1</strain>
    </source>
</reference>
<sequence length="414" mass="44484">MKNPFKLLVGLALTVLIASCDPKDEPVTPKPDDEIPGKVTGAVTPIGTVEGTAITANIGPAGGTIQSADESIRVTIPAGALSSEQTISVQPLSNQCPAGTGQAFRLLPHGQIFAKPVTVSFKYDETNVNGSFPQALSIAYQNDKGVWQSPSFKSLDTTARSVSVQTTHFSDWGLFQKMYIYPGNSFLNPGGNLLLVAFQIRESEIVEGDYFVPLPERIPSKYIEKWQLRGEGVLKPDQTEAQYDAPSSIPSVNPAAVTLFLNQTVKIDGVIFKDIRLVCNIFTAPEGVSVQLDGGGWRTYAGGANITGVRNVIQGMDGKESLTLHWKGAATGNFYWTKGIDVAFNLNKGKLVYQHIYGKNLAVSGGSLKVDFSDKAWVMGTFTVEPAGWIDTAPSPLQIGTTAVKGVFRVKQVN</sequence>
<dbReference type="PROSITE" id="PS51145">
    <property type="entry name" value="ZU5"/>
    <property type="match status" value="1"/>
</dbReference>
<protein>
    <recommendedName>
        <fullName evidence="1">ZU5 domain-containing protein</fullName>
    </recommendedName>
</protein>
<dbReference type="Gene3D" id="2.60.220.30">
    <property type="match status" value="1"/>
</dbReference>
<dbReference type="AlphaFoldDB" id="A0A9E8SQY1"/>
<evidence type="ECO:0000313" key="3">
    <source>
        <dbReference type="Proteomes" id="UP001164653"/>
    </source>
</evidence>
<accession>A0A9E8SQY1</accession>
<organism evidence="2 3">
    <name type="scientific">Dyadobacter pollutisoli</name>
    <dbReference type="NCBI Taxonomy" id="2910158"/>
    <lineage>
        <taxon>Bacteria</taxon>
        <taxon>Pseudomonadati</taxon>
        <taxon>Bacteroidota</taxon>
        <taxon>Cytophagia</taxon>
        <taxon>Cytophagales</taxon>
        <taxon>Spirosomataceae</taxon>
        <taxon>Dyadobacter</taxon>
    </lineage>
</organism>
<dbReference type="RefSeq" id="WP_244819330.1">
    <property type="nucleotide sequence ID" value="NZ_CP112998.1"/>
</dbReference>